<dbReference type="GO" id="GO:0016787">
    <property type="term" value="F:hydrolase activity"/>
    <property type="evidence" value="ECO:0007669"/>
    <property type="project" value="UniProtKB-KW"/>
</dbReference>
<dbReference type="AlphaFoldDB" id="A0A085NF58"/>
<dbReference type="FunFam" id="3.40.50.300:FF:000217">
    <property type="entry name" value="DNA helicase"/>
    <property type="match status" value="1"/>
</dbReference>
<dbReference type="Gene3D" id="3.40.50.300">
    <property type="entry name" value="P-loop containing nucleotide triphosphate hydrolases"/>
    <property type="match status" value="1"/>
</dbReference>
<dbReference type="Gene3D" id="2.40.50.140">
    <property type="entry name" value="Nucleic acid-binding proteins"/>
    <property type="match status" value="1"/>
</dbReference>
<keyword evidence="5 11" id="KW-0547">Nucleotide-binding</keyword>
<dbReference type="CDD" id="cd17755">
    <property type="entry name" value="MCM4"/>
    <property type="match status" value="1"/>
</dbReference>
<dbReference type="InterPro" id="IPR012340">
    <property type="entry name" value="NA-bd_OB-fold"/>
</dbReference>
<dbReference type="InterPro" id="IPR001208">
    <property type="entry name" value="MCM_dom"/>
</dbReference>
<dbReference type="InterPro" id="IPR027417">
    <property type="entry name" value="P-loop_NTPase"/>
</dbReference>
<keyword evidence="4" id="KW-0235">DNA replication</keyword>
<dbReference type="PANTHER" id="PTHR11630:SF66">
    <property type="entry name" value="DNA REPLICATION LICENSING FACTOR MCM4"/>
    <property type="match status" value="1"/>
</dbReference>
<dbReference type="InterPro" id="IPR031327">
    <property type="entry name" value="MCM"/>
</dbReference>
<evidence type="ECO:0000256" key="7">
    <source>
        <dbReference type="ARBA" id="ARBA00022806"/>
    </source>
</evidence>
<dbReference type="Pfam" id="PF00493">
    <property type="entry name" value="MCM"/>
    <property type="match status" value="1"/>
</dbReference>
<dbReference type="GO" id="GO:0005634">
    <property type="term" value="C:nucleus"/>
    <property type="evidence" value="ECO:0007669"/>
    <property type="project" value="UniProtKB-SubCell"/>
</dbReference>
<feature type="compositionally biased region" description="Basic and acidic residues" evidence="12">
    <location>
        <begin position="460"/>
        <end position="473"/>
    </location>
</feature>
<dbReference type="Pfam" id="PF14551">
    <property type="entry name" value="MCM_N"/>
    <property type="match status" value="1"/>
</dbReference>
<feature type="domain" description="MCM C-terminal AAA(+) ATPase" evidence="13">
    <location>
        <begin position="839"/>
        <end position="1047"/>
    </location>
</feature>
<accession>A0A085NF58</accession>
<dbReference type="InterPro" id="IPR041562">
    <property type="entry name" value="MCM_lid"/>
</dbReference>
<dbReference type="InterPro" id="IPR027925">
    <property type="entry name" value="MCM_N"/>
</dbReference>
<feature type="region of interest" description="Disordered" evidence="12">
    <location>
        <begin position="287"/>
        <end position="316"/>
    </location>
</feature>
<dbReference type="GO" id="GO:0006271">
    <property type="term" value="P:DNA strand elongation involved in DNA replication"/>
    <property type="evidence" value="ECO:0007669"/>
    <property type="project" value="TreeGrafter"/>
</dbReference>
<dbReference type="GO" id="GO:0005524">
    <property type="term" value="F:ATP binding"/>
    <property type="evidence" value="ECO:0007669"/>
    <property type="project" value="UniProtKB-KW"/>
</dbReference>
<dbReference type="Gene3D" id="2.20.28.10">
    <property type="match status" value="1"/>
</dbReference>
<dbReference type="GO" id="GO:0000727">
    <property type="term" value="P:double-strand break repair via break-induced replication"/>
    <property type="evidence" value="ECO:0007669"/>
    <property type="project" value="TreeGrafter"/>
</dbReference>
<dbReference type="GO" id="GO:0003697">
    <property type="term" value="F:single-stranded DNA binding"/>
    <property type="evidence" value="ECO:0007669"/>
    <property type="project" value="TreeGrafter"/>
</dbReference>
<keyword evidence="7" id="KW-0347">Helicase</keyword>
<keyword evidence="8 11" id="KW-0067">ATP-binding</keyword>
<dbReference type="EMBL" id="KL367508">
    <property type="protein sequence ID" value="KFD68104.1"/>
    <property type="molecule type" value="Genomic_DNA"/>
</dbReference>
<dbReference type="SMART" id="SM00382">
    <property type="entry name" value="AAA"/>
    <property type="match status" value="1"/>
</dbReference>
<dbReference type="PRINTS" id="PR01660">
    <property type="entry name" value="MCMPROTEIN4"/>
</dbReference>
<evidence type="ECO:0000256" key="11">
    <source>
        <dbReference type="RuleBase" id="RU004070"/>
    </source>
</evidence>
<proteinExistence type="inferred from homology"/>
<dbReference type="GO" id="GO:1902975">
    <property type="term" value="P:mitotic DNA replication initiation"/>
    <property type="evidence" value="ECO:0007669"/>
    <property type="project" value="TreeGrafter"/>
</dbReference>
<evidence type="ECO:0000313" key="14">
    <source>
        <dbReference type="EMBL" id="KFD68104.1"/>
    </source>
</evidence>
<comment type="similarity">
    <text evidence="2 11">Belongs to the MCM family.</text>
</comment>
<dbReference type="Pfam" id="PF17855">
    <property type="entry name" value="MCM_lid"/>
    <property type="match status" value="1"/>
</dbReference>
<evidence type="ECO:0000256" key="9">
    <source>
        <dbReference type="ARBA" id="ARBA00023125"/>
    </source>
</evidence>
<dbReference type="SUPFAM" id="SSF52540">
    <property type="entry name" value="P-loop containing nucleoside triphosphate hydrolases"/>
    <property type="match status" value="1"/>
</dbReference>
<evidence type="ECO:0000256" key="5">
    <source>
        <dbReference type="ARBA" id="ARBA00022741"/>
    </source>
</evidence>
<gene>
    <name evidence="14" type="ORF">M514_03446</name>
</gene>
<keyword evidence="10" id="KW-0539">Nucleus</keyword>
<dbReference type="GO" id="GO:0017116">
    <property type="term" value="F:single-stranded DNA helicase activity"/>
    <property type="evidence" value="ECO:0007669"/>
    <property type="project" value="TreeGrafter"/>
</dbReference>
<dbReference type="FunFam" id="2.20.28.10:FF:000003">
    <property type="entry name" value="DNA helicase"/>
    <property type="match status" value="1"/>
</dbReference>
<evidence type="ECO:0000256" key="6">
    <source>
        <dbReference type="ARBA" id="ARBA00022801"/>
    </source>
</evidence>
<dbReference type="InterPro" id="IPR003593">
    <property type="entry name" value="AAA+_ATPase"/>
</dbReference>
<keyword evidence="9 11" id="KW-0238">DNA-binding</keyword>
<dbReference type="InterPro" id="IPR018525">
    <property type="entry name" value="MCM_CS"/>
</dbReference>
<dbReference type="EC" id="3.6.4.12" evidence="3"/>
<evidence type="ECO:0000256" key="10">
    <source>
        <dbReference type="ARBA" id="ARBA00023242"/>
    </source>
</evidence>
<dbReference type="PROSITE" id="PS50051">
    <property type="entry name" value="MCM_2"/>
    <property type="match status" value="1"/>
</dbReference>
<sequence>MALFSRRTVREHLCELVFERFPAKAIQLFQMWEAIKPKLSENSSELDVPIPCTLSWTDVDILNSKGIIACEQMLKTRENGVDVPDPVAEHAAKSEKTKLADQISTEVRNYLADEFGKIPELDTLIAMNIEEAEKLLAEQLRRKLESGQFVPPLELSPIEYSPGQPPPFERTIYENATDLEFVAENTPLSLTDCPKEQDCFIGNPIEMGVESGGATDTKPLAEVLAQDSRDSRQDLSIRTSPSKRKSLFESLIATHAPPTAKLLIEERENLDEKLSRMIKRFACLSSSSKDGSSAAEDPSATLDMADKGKKKNGKVLTKEMDPSLAVDGLESEYFSHGEPVHPNMELQVIQQVLRRELTAAANDCTNALLWIRLHLEQLEDKTSEYYQQFLQVITILEGKRADIVDKMSKMREFHEESMASSPSQNGVSADEFLSPLSSPLRSRRSVASPSSGSRVGPSQDAERLSSFEHDIGSRVRSSQRSYSAASDRLYLSYSNEALNIAQRTRTGSNDATGSRHVLAMVDEQTDEGEKRSYIWGTRICLSEVEKAFRRFIDNFRSGEDESDMLSEPSMEAGRASYRQKLYEVYHTQETVIELDLQHVKSFDEVLYHQIVNYPNDIIAYLDYTLNEMFYEIYPESQRSIELQIKPFNAEQVYGMRTLEPDDINKLISINGMVIRATGLIPEMREAFFECNICKSSTTVFVEFGQIVEPTLCTNCNSKSTFVLVSNRSIFGDRQVVKLQEFPDEMPPGQAPLSVSVYLLDSMVDLVMPGDRITVTGIYRSEPIRELPRQRAVKSVLRTFIDAIHILKLDKHKLNDKDDISWLSEERINQIRSLAARPDVYERLAHALAPSIFEHDDIKKAVLFLLFGGTRKDFTSVASGYSRAEINILLCGDPGTAKSQLLQYVHRLLPRGQYVSGKGTSAAGLTAHITRDPETKHFVLQIGALALSDNGVCCIDEFDKMNDYTRSVLQEVMEQQTLSVAKAGIVCQLNARSSILAAANPVESQWNQQKTIVENVQLPHTLMSRFDLIFLMVDPQDEYYDRRLAAHLVSLYFKGHEEEEAELVDMSLLKDYISYAKAVCAPVLSQAAADNLIHKYVEMRKGDSSRGHISAYPRQLESLIRLSEARAKIRLSGTVEELDVEEAYSLYREALKQVATDPLTGKVDVSILALGMSAATRRAAADLRQLIKNSMLAKEDGAWVAPKALLMEIRESGSATVRRDLFEEVLNEMCKDEMLLRGRLGRVRLNRQNIAADEPVVAAVE</sequence>
<evidence type="ECO:0000256" key="2">
    <source>
        <dbReference type="ARBA" id="ARBA00008010"/>
    </source>
</evidence>
<evidence type="ECO:0000256" key="3">
    <source>
        <dbReference type="ARBA" id="ARBA00012551"/>
    </source>
</evidence>
<keyword evidence="6" id="KW-0378">Hydrolase</keyword>
<organism evidence="14">
    <name type="scientific">Trichuris suis</name>
    <name type="common">pig whipworm</name>
    <dbReference type="NCBI Taxonomy" id="68888"/>
    <lineage>
        <taxon>Eukaryota</taxon>
        <taxon>Metazoa</taxon>
        <taxon>Ecdysozoa</taxon>
        <taxon>Nematoda</taxon>
        <taxon>Enoplea</taxon>
        <taxon>Dorylaimia</taxon>
        <taxon>Trichinellida</taxon>
        <taxon>Trichuridae</taxon>
        <taxon>Trichuris</taxon>
    </lineage>
</organism>
<dbReference type="PANTHER" id="PTHR11630">
    <property type="entry name" value="DNA REPLICATION LICENSING FACTOR MCM FAMILY MEMBER"/>
    <property type="match status" value="1"/>
</dbReference>
<dbReference type="Pfam" id="PF17207">
    <property type="entry name" value="MCM_OB"/>
    <property type="match status" value="1"/>
</dbReference>
<evidence type="ECO:0000256" key="12">
    <source>
        <dbReference type="SAM" id="MobiDB-lite"/>
    </source>
</evidence>
<dbReference type="SMART" id="SM00350">
    <property type="entry name" value="MCM"/>
    <property type="match status" value="1"/>
</dbReference>
<dbReference type="Proteomes" id="UP000030758">
    <property type="component" value="Unassembled WGS sequence"/>
</dbReference>
<evidence type="ECO:0000256" key="8">
    <source>
        <dbReference type="ARBA" id="ARBA00022840"/>
    </source>
</evidence>
<dbReference type="SUPFAM" id="SSF50249">
    <property type="entry name" value="Nucleic acid-binding proteins"/>
    <property type="match status" value="1"/>
</dbReference>
<reference evidence="14" key="1">
    <citation type="journal article" date="2014" name="Nat. Genet.">
        <title>Genome and transcriptome of the porcine whipworm Trichuris suis.</title>
        <authorList>
            <person name="Jex A.R."/>
            <person name="Nejsum P."/>
            <person name="Schwarz E.M."/>
            <person name="Hu L."/>
            <person name="Young N.D."/>
            <person name="Hall R.S."/>
            <person name="Korhonen P.K."/>
            <person name="Liao S."/>
            <person name="Thamsborg S."/>
            <person name="Xia J."/>
            <person name="Xu P."/>
            <person name="Wang S."/>
            <person name="Scheerlinck J.P."/>
            <person name="Hofmann A."/>
            <person name="Sternberg P.W."/>
            <person name="Wang J."/>
            <person name="Gasser R.B."/>
        </authorList>
    </citation>
    <scope>NUCLEOTIDE SEQUENCE [LARGE SCALE GENOMIC DNA]</scope>
    <source>
        <strain evidence="14">DCEP-RM93F</strain>
    </source>
</reference>
<dbReference type="PRINTS" id="PR01657">
    <property type="entry name" value="MCMFAMILY"/>
</dbReference>
<name>A0A085NF58_9BILA</name>
<feature type="region of interest" description="Disordered" evidence="12">
    <location>
        <begin position="414"/>
        <end position="479"/>
    </location>
</feature>
<dbReference type="InterPro" id="IPR033762">
    <property type="entry name" value="MCM_OB"/>
</dbReference>
<comment type="subcellular location">
    <subcellularLocation>
        <location evidence="1">Nucleus</location>
    </subcellularLocation>
</comment>
<dbReference type="PROSITE" id="PS00847">
    <property type="entry name" value="MCM_1"/>
    <property type="match status" value="1"/>
</dbReference>
<evidence type="ECO:0000259" key="13">
    <source>
        <dbReference type="PROSITE" id="PS50051"/>
    </source>
</evidence>
<protein>
    <recommendedName>
        <fullName evidence="3">DNA helicase</fullName>
        <ecNumber evidence="3">3.6.4.12</ecNumber>
    </recommendedName>
</protein>
<evidence type="ECO:0000256" key="1">
    <source>
        <dbReference type="ARBA" id="ARBA00004123"/>
    </source>
</evidence>
<feature type="compositionally biased region" description="Polar residues" evidence="12">
    <location>
        <begin position="418"/>
        <end position="427"/>
    </location>
</feature>
<evidence type="ECO:0000256" key="4">
    <source>
        <dbReference type="ARBA" id="ARBA00022705"/>
    </source>
</evidence>
<dbReference type="InterPro" id="IPR008047">
    <property type="entry name" value="MCM_4"/>
</dbReference>
<feature type="compositionally biased region" description="Low complexity" evidence="12">
    <location>
        <begin position="434"/>
        <end position="458"/>
    </location>
</feature>
<dbReference type="Gene3D" id="3.30.1640.10">
    <property type="entry name" value="mini-chromosome maintenance (MCM) complex, chain A, domain 1"/>
    <property type="match status" value="1"/>
</dbReference>
<dbReference type="GO" id="GO:0042555">
    <property type="term" value="C:MCM complex"/>
    <property type="evidence" value="ECO:0007669"/>
    <property type="project" value="InterPro"/>
</dbReference>